<evidence type="ECO:0000259" key="19">
    <source>
        <dbReference type="PROSITE" id="PS50835"/>
    </source>
</evidence>
<keyword evidence="8" id="KW-0325">Glycoprotein</keyword>
<dbReference type="GO" id="GO:0010001">
    <property type="term" value="P:glial cell differentiation"/>
    <property type="evidence" value="ECO:0007669"/>
    <property type="project" value="TreeGrafter"/>
</dbReference>
<feature type="chain" id="PRO_5040256900" description="Brevican core protein" evidence="16">
    <location>
        <begin position="23"/>
        <end position="1289"/>
    </location>
</feature>
<evidence type="ECO:0000256" key="9">
    <source>
        <dbReference type="ARBA" id="ARBA00023290"/>
    </source>
</evidence>
<dbReference type="InterPro" id="IPR007110">
    <property type="entry name" value="Ig-like_dom"/>
</dbReference>
<dbReference type="CDD" id="cd03517">
    <property type="entry name" value="Link_domain_CSPGs_modules_1_3"/>
    <property type="match status" value="1"/>
</dbReference>
<comment type="caution">
    <text evidence="12">Lacks conserved residue(s) required for the propagation of feature annotation.</text>
</comment>
<dbReference type="GO" id="GO:0005540">
    <property type="term" value="F:hyaluronic acid binding"/>
    <property type="evidence" value="ECO:0007669"/>
    <property type="project" value="UniProtKB-KW"/>
</dbReference>
<dbReference type="GO" id="GO:0007155">
    <property type="term" value="P:cell adhesion"/>
    <property type="evidence" value="ECO:0007669"/>
    <property type="project" value="InterPro"/>
</dbReference>
<dbReference type="PROSITE" id="PS50041">
    <property type="entry name" value="C_TYPE_LECTIN_2"/>
    <property type="match status" value="1"/>
</dbReference>
<comment type="subcellular location">
    <subcellularLocation>
        <location evidence="1">Secreted</location>
    </subcellularLocation>
</comment>
<dbReference type="InterPro" id="IPR003599">
    <property type="entry name" value="Ig_sub"/>
</dbReference>
<dbReference type="FunFam" id="2.10.70.10:FF:000003">
    <property type="entry name" value="Versican core protein"/>
    <property type="match status" value="1"/>
</dbReference>
<accession>A0A9Q9X8J7</accession>
<keyword evidence="4 16" id="KW-0732">Signal</keyword>
<dbReference type="SMART" id="SM00445">
    <property type="entry name" value="LINK"/>
    <property type="match status" value="2"/>
</dbReference>
<evidence type="ECO:0000256" key="16">
    <source>
        <dbReference type="SAM" id="SignalP"/>
    </source>
</evidence>
<proteinExistence type="predicted"/>
<feature type="region of interest" description="Disordered" evidence="15">
    <location>
        <begin position="830"/>
        <end position="858"/>
    </location>
</feature>
<dbReference type="PROSITE" id="PS00615">
    <property type="entry name" value="C_TYPE_LECTIN_1"/>
    <property type="match status" value="1"/>
</dbReference>
<dbReference type="InterPro" id="IPR000742">
    <property type="entry name" value="EGF"/>
</dbReference>
<feature type="disulfide bond" evidence="12">
    <location>
        <begin position="1045"/>
        <end position="1054"/>
    </location>
</feature>
<feature type="domain" description="Link" evidence="21">
    <location>
        <begin position="259"/>
        <end position="355"/>
    </location>
</feature>
<dbReference type="CDD" id="cd00054">
    <property type="entry name" value="EGF_CA"/>
    <property type="match status" value="1"/>
</dbReference>
<feature type="compositionally biased region" description="Basic and acidic residues" evidence="15">
    <location>
        <begin position="733"/>
        <end position="747"/>
    </location>
</feature>
<dbReference type="FunFam" id="3.10.100.10:FF:000002">
    <property type="entry name" value="Hyaluronan proteoglycan link protein 1"/>
    <property type="match status" value="1"/>
</dbReference>
<dbReference type="SMR" id="A0A9Q9X8J7"/>
<feature type="compositionally biased region" description="Low complexity" evidence="15">
    <location>
        <begin position="956"/>
        <end position="969"/>
    </location>
</feature>
<feature type="compositionally biased region" description="Polar residues" evidence="15">
    <location>
        <begin position="576"/>
        <end position="593"/>
    </location>
</feature>
<feature type="disulfide bond" evidence="13">
    <location>
        <begin position="1189"/>
        <end position="1232"/>
    </location>
</feature>
<feature type="domain" description="Link" evidence="21">
    <location>
        <begin position="158"/>
        <end position="253"/>
    </location>
</feature>
<feature type="region of interest" description="Disordered" evidence="15">
    <location>
        <begin position="522"/>
        <end position="559"/>
    </location>
</feature>
<dbReference type="PROSITE" id="PS50923">
    <property type="entry name" value="SUSHI"/>
    <property type="match status" value="1"/>
</dbReference>
<dbReference type="PANTHER" id="PTHR22804:SF41">
    <property type="entry name" value="BREVICAN CORE PROTEIN"/>
    <property type="match status" value="1"/>
</dbReference>
<dbReference type="GO" id="GO:0001501">
    <property type="term" value="P:skeletal system development"/>
    <property type="evidence" value="ECO:0007669"/>
    <property type="project" value="TreeGrafter"/>
</dbReference>
<dbReference type="PROSITE" id="PS00290">
    <property type="entry name" value="IG_MHC"/>
    <property type="match status" value="1"/>
</dbReference>
<dbReference type="PROSITE" id="PS00022">
    <property type="entry name" value="EGF_1"/>
    <property type="match status" value="1"/>
</dbReference>
<dbReference type="Pfam" id="PF00008">
    <property type="entry name" value="EGF"/>
    <property type="match status" value="1"/>
</dbReference>
<evidence type="ECO:0000259" key="18">
    <source>
        <dbReference type="PROSITE" id="PS50041"/>
    </source>
</evidence>
<dbReference type="Pfam" id="PF07686">
    <property type="entry name" value="V-set"/>
    <property type="match status" value="1"/>
</dbReference>
<evidence type="ECO:0000256" key="10">
    <source>
        <dbReference type="ARBA" id="ARBA00023319"/>
    </source>
</evidence>
<dbReference type="OrthoDB" id="7357196at2759"/>
<evidence type="ECO:0000256" key="14">
    <source>
        <dbReference type="PROSITE-ProRule" id="PRU00323"/>
    </source>
</evidence>
<feature type="disulfide bond" evidence="14">
    <location>
        <begin position="302"/>
        <end position="323"/>
    </location>
</feature>
<evidence type="ECO:0000256" key="11">
    <source>
        <dbReference type="ARBA" id="ARBA00044100"/>
    </source>
</evidence>
<dbReference type="InterPro" id="IPR000538">
    <property type="entry name" value="Link_dom"/>
</dbReference>
<evidence type="ECO:0000256" key="15">
    <source>
        <dbReference type="SAM" id="MobiDB-lite"/>
    </source>
</evidence>
<dbReference type="Pfam" id="PF00193">
    <property type="entry name" value="Xlink"/>
    <property type="match status" value="2"/>
</dbReference>
<gene>
    <name evidence="22" type="primary">LOC109056389</name>
</gene>
<feature type="domain" description="Sushi" evidence="20">
    <location>
        <begin position="1187"/>
        <end position="1247"/>
    </location>
</feature>
<protein>
    <recommendedName>
        <fullName evidence="11">Brevican core protein</fullName>
    </recommendedName>
</protein>
<dbReference type="FunFam" id="3.10.100.10:FF:000011">
    <property type="entry name" value="Aggrecan core protein"/>
    <property type="match status" value="1"/>
</dbReference>
<dbReference type="Pfam" id="PF00084">
    <property type="entry name" value="Sushi"/>
    <property type="match status" value="1"/>
</dbReference>
<feature type="domain" description="C-type lectin" evidence="18">
    <location>
        <begin position="1068"/>
        <end position="1182"/>
    </location>
</feature>
<name>A0A9Q9X8J7_CYPCA</name>
<organism evidence="22">
    <name type="scientific">Cyprinus carpio</name>
    <name type="common">Common carp</name>
    <dbReference type="NCBI Taxonomy" id="7962"/>
    <lineage>
        <taxon>Eukaryota</taxon>
        <taxon>Metazoa</taxon>
        <taxon>Chordata</taxon>
        <taxon>Craniata</taxon>
        <taxon>Vertebrata</taxon>
        <taxon>Euteleostomi</taxon>
        <taxon>Actinopterygii</taxon>
        <taxon>Neopterygii</taxon>
        <taxon>Teleostei</taxon>
        <taxon>Ostariophysi</taxon>
        <taxon>Cypriniformes</taxon>
        <taxon>Cyprinidae</taxon>
        <taxon>Cyprininae</taxon>
        <taxon>Cyprinus</taxon>
    </lineage>
</organism>
<dbReference type="KEGG" id="ccar:109056389"/>
<dbReference type="PROSITE" id="PS50835">
    <property type="entry name" value="IG_LIKE"/>
    <property type="match status" value="1"/>
</dbReference>
<dbReference type="InterPro" id="IPR018378">
    <property type="entry name" value="C-type_lectin_CS"/>
</dbReference>
<evidence type="ECO:0000256" key="4">
    <source>
        <dbReference type="ARBA" id="ARBA00022729"/>
    </source>
</evidence>
<evidence type="ECO:0000256" key="3">
    <source>
        <dbReference type="ARBA" id="ARBA00022536"/>
    </source>
</evidence>
<evidence type="ECO:0000256" key="1">
    <source>
        <dbReference type="ARBA" id="ARBA00004613"/>
    </source>
</evidence>
<evidence type="ECO:0000259" key="20">
    <source>
        <dbReference type="PROSITE" id="PS50923"/>
    </source>
</evidence>
<dbReference type="InterPro" id="IPR000436">
    <property type="entry name" value="Sushi_SCR_CCP_dom"/>
</dbReference>
<evidence type="ECO:0000256" key="13">
    <source>
        <dbReference type="PROSITE-ProRule" id="PRU00302"/>
    </source>
</evidence>
<dbReference type="PANTHER" id="PTHR22804">
    <property type="entry name" value="AGGRECAN/VERSICAN PROTEOGLYCAN"/>
    <property type="match status" value="1"/>
</dbReference>
<evidence type="ECO:0000256" key="7">
    <source>
        <dbReference type="ARBA" id="ARBA00023157"/>
    </source>
</evidence>
<dbReference type="SMART" id="SM00406">
    <property type="entry name" value="IGv"/>
    <property type="match status" value="1"/>
</dbReference>
<dbReference type="SMART" id="SM00409">
    <property type="entry name" value="IG"/>
    <property type="match status" value="1"/>
</dbReference>
<keyword evidence="6" id="KW-0654">Proteoglycan</keyword>
<feature type="region of interest" description="Disordered" evidence="15">
    <location>
        <begin position="946"/>
        <end position="1007"/>
    </location>
</feature>
<dbReference type="GO" id="GO:0072534">
    <property type="term" value="C:perineuronal net"/>
    <property type="evidence" value="ECO:0007669"/>
    <property type="project" value="TreeGrafter"/>
</dbReference>
<keyword evidence="13" id="KW-0768">Sushi</keyword>
<dbReference type="InterPro" id="IPR001304">
    <property type="entry name" value="C-type_lectin-like"/>
</dbReference>
<feature type="domain" description="Ig-like" evidence="19">
    <location>
        <begin position="27"/>
        <end position="154"/>
    </location>
</feature>
<dbReference type="PROSITE" id="PS50026">
    <property type="entry name" value="EGF_3"/>
    <property type="match status" value="1"/>
</dbReference>
<dbReference type="GeneID" id="109056389"/>
<keyword evidence="7 12" id="KW-1015">Disulfide bond</keyword>
<keyword evidence="10" id="KW-0393">Immunoglobulin domain</keyword>
<feature type="compositionally biased region" description="Basic and acidic residues" evidence="15">
    <location>
        <begin position="692"/>
        <end position="705"/>
    </location>
</feature>
<evidence type="ECO:0000259" key="21">
    <source>
        <dbReference type="PROSITE" id="PS50963"/>
    </source>
</evidence>
<dbReference type="GO" id="GO:0002052">
    <property type="term" value="P:positive regulation of neuroblast proliferation"/>
    <property type="evidence" value="ECO:0007669"/>
    <property type="project" value="TreeGrafter"/>
</dbReference>
<dbReference type="Pfam" id="PF00059">
    <property type="entry name" value="Lectin_C"/>
    <property type="match status" value="1"/>
</dbReference>
<dbReference type="SMART" id="SM00181">
    <property type="entry name" value="EGF"/>
    <property type="match status" value="1"/>
</dbReference>
<keyword evidence="2" id="KW-0964">Secreted</keyword>
<reference evidence="22" key="1">
    <citation type="submission" date="2025-08" db="UniProtKB">
        <authorList>
            <consortium name="RefSeq"/>
        </authorList>
    </citation>
    <scope>IDENTIFICATION</scope>
    <source>
        <tissue evidence="22">Muscle</tissue>
    </source>
</reference>
<dbReference type="PROSITE" id="PS01241">
    <property type="entry name" value="LINK_1"/>
    <property type="match status" value="1"/>
</dbReference>
<dbReference type="Proteomes" id="UP001155660">
    <property type="component" value="Chromosome B16"/>
</dbReference>
<feature type="disulfide bond" evidence="14">
    <location>
        <begin position="204"/>
        <end position="225"/>
    </location>
</feature>
<feature type="region of interest" description="Disordered" evidence="15">
    <location>
        <begin position="576"/>
        <end position="598"/>
    </location>
</feature>
<dbReference type="SMART" id="SM00034">
    <property type="entry name" value="CLECT"/>
    <property type="match status" value="1"/>
</dbReference>
<evidence type="ECO:0000256" key="12">
    <source>
        <dbReference type="PROSITE-ProRule" id="PRU00076"/>
    </source>
</evidence>
<feature type="region of interest" description="Disordered" evidence="15">
    <location>
        <begin position="415"/>
        <end position="464"/>
    </location>
</feature>
<feature type="compositionally biased region" description="Polar residues" evidence="15">
    <location>
        <begin position="439"/>
        <end position="461"/>
    </location>
</feature>
<dbReference type="PROSITE" id="PS50963">
    <property type="entry name" value="LINK_2"/>
    <property type="match status" value="2"/>
</dbReference>
<keyword evidence="9" id="KW-0373">Hyaluronic acid</keyword>
<dbReference type="GO" id="GO:0007417">
    <property type="term" value="P:central nervous system development"/>
    <property type="evidence" value="ECO:0007669"/>
    <property type="project" value="TreeGrafter"/>
</dbReference>
<evidence type="ECO:0000256" key="5">
    <source>
        <dbReference type="ARBA" id="ARBA00022737"/>
    </source>
</evidence>
<feature type="region of interest" description="Disordered" evidence="15">
    <location>
        <begin position="684"/>
        <end position="748"/>
    </location>
</feature>
<dbReference type="FunFam" id="2.60.40.10:FF:001192">
    <property type="entry name" value="Aggrecan core protein"/>
    <property type="match status" value="1"/>
</dbReference>
<dbReference type="InterPro" id="IPR013106">
    <property type="entry name" value="Ig_V-set"/>
</dbReference>
<sequence>MRSAMFLHVLLRAICLFVLSSSAILSPAADETTFLQVTIPDSPPVSAILGGSLTLPCLVSLSRTPSLGRHAVLTQPRVKWSFLSSNKETEILVARGERVKVSELYKGRASLLNYAASSADLTLRLDELIHNDTGFYRCEVQHGLEDAHDQAQVKVKGVVFHYRNTSSRYAFTFDEAKDACEDIGAQIASPEQLLAAYHSGYEQCDAGWLSDRSVRYPIQMPREGCFGDMDGLPGVRNYGMVDNDELYDVYCYVENIHGEVFHGSSPQRFSLSEAKTYCEQQGAQLATTGQLYAAWNDGLNHCSPGWLADGSVRYPIVTPRERCGGSEPGVKTVYRFSNQTGFPEPQIRHDAYCFRANSNSQTVSPIDHMATEPEDTEQHIVTLADPQEEYSVDQITQQSENEAQGAVESFSIYSTQTTSEPEEHNHTTSPQLDEDSTYRDSTTPTSTERYLESTEVTQQKVESVPEIYIDPKHIDFTEKGEPEIKASAVDGVKSSNHRHYQPMPDTNLQPGEPIYFIPPTEAQPETTEEPFSQPKEIDGSKHFQPMPESNLEDEDKNHVTSEISMTTEDTTLEYDSSNATTTQHASVQSSPSTYLPKGATVEENAGNITETPEPDEDWGLFTHTNQSTSTSTSSTEGWLEGSGEDLTLSFTEKAEHLVTSHKSETYGASTPETMTESFSLTHLNSISPTFTPRHEDTSADHHNAEEISTETLPVSLGAVDDASDYSTISTTPKEIESSESSGDHDDILPVTLLTTPRPHLLGTSTTHGPVQVEINSPKEMEGVPSESTTPSGIGIVEEELEKVEQDGLGEQPNQRITTSTELYNSAVTFSIDGSDKDEDESSGEREPSGNRSSVIKHPYSDVATITPSNLTDMQDLNETNSDNDDNQASTVGSMKNLEVTFLPHGTQSPIWQTVASSTNPGEFRADVEFSGEAALTTDDIKALDVSDSTNAPINEKTTQTQKPSTTSANNEDDDDNDYELMTKANADNTEDENDVTTTPESSTLPARPTQRVLVRTGYISDACLENPCKNGGTCVDSGAGHRCLCLPTYGGDFCETDLEHCEPGWEKFQGFCYKHFTKRQKWEVAEQHCRMSGGHLVSVMSPEEQEFINVKYREYQWTGLNDKTIEGDFRWSDGNPLLYENWYRGQPDSYFLSGEDCVVMVWYDDGRWSDIPCNYQLSYTCKKSIAAFCGQPPLILHAKMFGRRQLKYRANSQVRYYCEPGFIQRQNPIITCQSNGHWEEPMITCSPVGSAYSNGEPVTWPTGQNKEIIIEETTTKTTTPEYVDIKWNN</sequence>
<evidence type="ECO:0000313" key="22">
    <source>
        <dbReference type="RefSeq" id="XP_042597080.1"/>
    </source>
</evidence>
<evidence type="ECO:0000259" key="17">
    <source>
        <dbReference type="PROSITE" id="PS50026"/>
    </source>
</evidence>
<evidence type="ECO:0000256" key="2">
    <source>
        <dbReference type="ARBA" id="ARBA00022525"/>
    </source>
</evidence>
<dbReference type="SMART" id="SM00032">
    <property type="entry name" value="CCP"/>
    <property type="match status" value="1"/>
</dbReference>
<keyword evidence="5" id="KW-0677">Repeat</keyword>
<dbReference type="InterPro" id="IPR003006">
    <property type="entry name" value="Ig/MHC_CS"/>
</dbReference>
<dbReference type="FunFam" id="2.10.25.10:FF:000045">
    <property type="entry name" value="Slit guidance ligand 2"/>
    <property type="match status" value="1"/>
</dbReference>
<dbReference type="RefSeq" id="XP_042597080.1">
    <property type="nucleotide sequence ID" value="XM_042741146.1"/>
</dbReference>
<dbReference type="InterPro" id="IPR050691">
    <property type="entry name" value="Hyaluronan_bind_Proteoglycan"/>
</dbReference>
<evidence type="ECO:0000256" key="8">
    <source>
        <dbReference type="ARBA" id="ARBA00023180"/>
    </source>
</evidence>
<feature type="disulfide bond" evidence="13">
    <location>
        <begin position="1218"/>
        <end position="1245"/>
    </location>
</feature>
<dbReference type="GO" id="GO:0005615">
    <property type="term" value="C:extracellular space"/>
    <property type="evidence" value="ECO:0007669"/>
    <property type="project" value="TreeGrafter"/>
</dbReference>
<feature type="signal peptide" evidence="16">
    <location>
        <begin position="1"/>
        <end position="22"/>
    </location>
</feature>
<keyword evidence="3 12" id="KW-0245">EGF-like domain</keyword>
<dbReference type="CDD" id="cd00033">
    <property type="entry name" value="CCP"/>
    <property type="match status" value="1"/>
</dbReference>
<evidence type="ECO:0000256" key="6">
    <source>
        <dbReference type="ARBA" id="ARBA00022974"/>
    </source>
</evidence>
<feature type="domain" description="EGF-like" evidence="17">
    <location>
        <begin position="1019"/>
        <end position="1055"/>
    </location>
</feature>
<dbReference type="GO" id="GO:0045202">
    <property type="term" value="C:synapse"/>
    <property type="evidence" value="ECO:0007669"/>
    <property type="project" value="TreeGrafter"/>
</dbReference>
<dbReference type="FunFam" id="3.10.100.10:FF:000003">
    <property type="entry name" value="Versican core protein"/>
    <property type="match status" value="1"/>
</dbReference>
<dbReference type="CDD" id="cd03520">
    <property type="entry name" value="Link_domain_CSPGs_modules_2_4"/>
    <property type="match status" value="1"/>
</dbReference>